<feature type="transmembrane region" description="Helical" evidence="2">
    <location>
        <begin position="75"/>
        <end position="92"/>
    </location>
</feature>
<sequence>MSKIGESIKTATESAKEGLASAKARTGKTSAAAREKAAEAYEKGREAATRSVQQSREYAHKAAEKTSSGIDKNPLAIVLGGIAIGAIVGALLPRTERETRLMGKTGKKLNKKAKEMAKAAKSAGKDKVDSLGLNGDAVRDQFRDLVSKAAEAVKAAGQAATEAAKKKD</sequence>
<evidence type="ECO:0000256" key="1">
    <source>
        <dbReference type="SAM" id="MobiDB-lite"/>
    </source>
</evidence>
<name>A0A6I4LXC9_9SPHN</name>
<feature type="compositionally biased region" description="Basic and acidic residues" evidence="1">
    <location>
        <begin position="112"/>
        <end position="129"/>
    </location>
</feature>
<proteinExistence type="predicted"/>
<accession>A0A6I4LXC9</accession>
<evidence type="ECO:0000313" key="4">
    <source>
        <dbReference type="Proteomes" id="UP000471147"/>
    </source>
</evidence>
<keyword evidence="4" id="KW-1185">Reference proteome</keyword>
<keyword evidence="2" id="KW-0812">Transmembrane</keyword>
<protein>
    <submittedName>
        <fullName evidence="3">DUF883 family protein</fullName>
    </submittedName>
</protein>
<evidence type="ECO:0000313" key="3">
    <source>
        <dbReference type="EMBL" id="MVZ96720.1"/>
    </source>
</evidence>
<dbReference type="RefSeq" id="WP_160352675.1">
    <property type="nucleotide sequence ID" value="NZ_SDWJ01000001.1"/>
</dbReference>
<reference evidence="3 4" key="1">
    <citation type="submission" date="2019-01" db="EMBL/GenBank/DDBJ databases">
        <title>Sphingorhabdus lacus sp.nov., isolated from an oligotrophic freshwater lake.</title>
        <authorList>
            <person name="Park M."/>
        </authorList>
    </citation>
    <scope>NUCLEOTIDE SEQUENCE [LARGE SCALE GENOMIC DNA]</scope>
    <source>
        <strain evidence="3 4">IMCC26285</strain>
    </source>
</reference>
<keyword evidence="2" id="KW-1133">Transmembrane helix</keyword>
<evidence type="ECO:0000256" key="2">
    <source>
        <dbReference type="SAM" id="Phobius"/>
    </source>
</evidence>
<organism evidence="3 4">
    <name type="scientific">Sphingorhabdus profundilacus</name>
    <dbReference type="NCBI Taxonomy" id="2509718"/>
    <lineage>
        <taxon>Bacteria</taxon>
        <taxon>Pseudomonadati</taxon>
        <taxon>Pseudomonadota</taxon>
        <taxon>Alphaproteobacteria</taxon>
        <taxon>Sphingomonadales</taxon>
        <taxon>Sphingomonadaceae</taxon>
        <taxon>Sphingorhabdus</taxon>
    </lineage>
</organism>
<dbReference type="AlphaFoldDB" id="A0A6I4LXC9"/>
<gene>
    <name evidence="3" type="ORF">EUU23_03240</name>
</gene>
<feature type="region of interest" description="Disordered" evidence="1">
    <location>
        <begin position="1"/>
        <end position="67"/>
    </location>
</feature>
<feature type="compositionally biased region" description="Basic and acidic residues" evidence="1">
    <location>
        <begin position="33"/>
        <end position="48"/>
    </location>
</feature>
<dbReference type="EMBL" id="SDWJ01000001">
    <property type="protein sequence ID" value="MVZ96720.1"/>
    <property type="molecule type" value="Genomic_DNA"/>
</dbReference>
<keyword evidence="2" id="KW-0472">Membrane</keyword>
<dbReference type="Proteomes" id="UP000471147">
    <property type="component" value="Unassembled WGS sequence"/>
</dbReference>
<comment type="caution">
    <text evidence="3">The sequence shown here is derived from an EMBL/GenBank/DDBJ whole genome shotgun (WGS) entry which is preliminary data.</text>
</comment>
<feature type="region of interest" description="Disordered" evidence="1">
    <location>
        <begin position="109"/>
        <end position="130"/>
    </location>
</feature>
<dbReference type="OrthoDB" id="7596515at2"/>